<gene>
    <name evidence="2" type="ORF">N7498_003527</name>
</gene>
<dbReference type="PANTHER" id="PTHR36440:SF1">
    <property type="entry name" value="PUTATIVE (AFU_ORTHOLOGUE AFUA_8G07350)-RELATED"/>
    <property type="match status" value="1"/>
</dbReference>
<protein>
    <recommendedName>
        <fullName evidence="1">Cupin type-2 domain-containing protein</fullName>
    </recommendedName>
</protein>
<evidence type="ECO:0000259" key="1">
    <source>
        <dbReference type="Pfam" id="PF07883"/>
    </source>
</evidence>
<dbReference type="OrthoDB" id="2588190at2759"/>
<dbReference type="InterPro" id="IPR053146">
    <property type="entry name" value="QDO-like"/>
</dbReference>
<name>A0A9W9T778_9EURO</name>
<evidence type="ECO:0000313" key="3">
    <source>
        <dbReference type="Proteomes" id="UP001150904"/>
    </source>
</evidence>
<accession>A0A9W9T778</accession>
<feature type="domain" description="Cupin type-2" evidence="1">
    <location>
        <begin position="61"/>
        <end position="111"/>
    </location>
</feature>
<evidence type="ECO:0000313" key="2">
    <source>
        <dbReference type="EMBL" id="KAJ5211881.1"/>
    </source>
</evidence>
<dbReference type="AlphaFoldDB" id="A0A9W9T778"/>
<dbReference type="CDD" id="cd02215">
    <property type="entry name" value="cupin_QDO_N_C"/>
    <property type="match status" value="1"/>
</dbReference>
<keyword evidence="3" id="KW-1185">Reference proteome</keyword>
<dbReference type="EMBL" id="JAPQKR010000008">
    <property type="protein sequence ID" value="KAJ5211881.1"/>
    <property type="molecule type" value="Genomic_DNA"/>
</dbReference>
<dbReference type="InterPro" id="IPR014710">
    <property type="entry name" value="RmlC-like_jellyroll"/>
</dbReference>
<sequence length="345" mass="38319">MSLPFANQPPADRVPYAIPQLEGERITIPGSKGVFRILTSSKQTAGLMAVFQSGATLSDAPGFHYHNHAHDVFLVTKGYLKLWNGDKCRVMGPGDFAYVPPTVIHNPEMIGPHTEIQGLITPGDWVDFFRYVSEPYEGILVPETDNRDLKSILIPKVMAAKGKFDVVFQPHYEPPEVSDWTKDDEKLPEGKEGYFLRSNTGPRWMLGGVMSRPFATTRQSDGLFAISSIESSKDYGETVFSKYMTFASVDHCLCVMEGTLRVSLQGFGDSLFREGETVVIPAGQAFSLGFESRYVKVHSFSDGDGIEALIHRLGKQVEEVVLPDQAPEWDPAQLDSLKKQLHVSF</sequence>
<organism evidence="2 3">
    <name type="scientific">Penicillium cinerascens</name>
    <dbReference type="NCBI Taxonomy" id="70096"/>
    <lineage>
        <taxon>Eukaryota</taxon>
        <taxon>Fungi</taxon>
        <taxon>Dikarya</taxon>
        <taxon>Ascomycota</taxon>
        <taxon>Pezizomycotina</taxon>
        <taxon>Eurotiomycetes</taxon>
        <taxon>Eurotiomycetidae</taxon>
        <taxon>Eurotiales</taxon>
        <taxon>Aspergillaceae</taxon>
        <taxon>Penicillium</taxon>
    </lineage>
</organism>
<dbReference type="SUPFAM" id="SSF51182">
    <property type="entry name" value="RmlC-like cupins"/>
    <property type="match status" value="1"/>
</dbReference>
<dbReference type="Pfam" id="PF07883">
    <property type="entry name" value="Cupin_2"/>
    <property type="match status" value="1"/>
</dbReference>
<dbReference type="RefSeq" id="XP_058310051.1">
    <property type="nucleotide sequence ID" value="XM_058450589.1"/>
</dbReference>
<dbReference type="InterPro" id="IPR011051">
    <property type="entry name" value="RmlC_Cupin_sf"/>
</dbReference>
<dbReference type="InterPro" id="IPR013096">
    <property type="entry name" value="Cupin_2"/>
</dbReference>
<reference evidence="2" key="2">
    <citation type="journal article" date="2023" name="IMA Fungus">
        <title>Comparative genomic study of the Penicillium genus elucidates a diverse pangenome and 15 lateral gene transfer events.</title>
        <authorList>
            <person name="Petersen C."/>
            <person name="Sorensen T."/>
            <person name="Nielsen M.R."/>
            <person name="Sondergaard T.E."/>
            <person name="Sorensen J.L."/>
            <person name="Fitzpatrick D.A."/>
            <person name="Frisvad J.C."/>
            <person name="Nielsen K.L."/>
        </authorList>
    </citation>
    <scope>NUCLEOTIDE SEQUENCE</scope>
    <source>
        <strain evidence="2">IBT 15544</strain>
    </source>
</reference>
<proteinExistence type="predicted"/>
<comment type="caution">
    <text evidence="2">The sequence shown here is derived from an EMBL/GenBank/DDBJ whole genome shotgun (WGS) entry which is preliminary data.</text>
</comment>
<dbReference type="Proteomes" id="UP001150904">
    <property type="component" value="Unassembled WGS sequence"/>
</dbReference>
<reference evidence="2" key="1">
    <citation type="submission" date="2022-12" db="EMBL/GenBank/DDBJ databases">
        <authorList>
            <person name="Petersen C."/>
        </authorList>
    </citation>
    <scope>NUCLEOTIDE SEQUENCE</scope>
    <source>
        <strain evidence="2">IBT 15544</strain>
    </source>
</reference>
<dbReference type="GeneID" id="83177890"/>
<dbReference type="PANTHER" id="PTHR36440">
    <property type="entry name" value="PUTATIVE (AFU_ORTHOLOGUE AFUA_8G07350)-RELATED"/>
    <property type="match status" value="1"/>
</dbReference>
<dbReference type="Gene3D" id="2.60.120.10">
    <property type="entry name" value="Jelly Rolls"/>
    <property type="match status" value="2"/>
</dbReference>